<proteinExistence type="predicted"/>
<dbReference type="EMBL" id="JAGGKG010000011">
    <property type="protein sequence ID" value="MBP1905871.1"/>
    <property type="molecule type" value="Genomic_DNA"/>
</dbReference>
<feature type="chain" id="PRO_5045363717" description="Phosphatase" evidence="1">
    <location>
        <begin position="27"/>
        <end position="47"/>
    </location>
</feature>
<evidence type="ECO:0000313" key="2">
    <source>
        <dbReference type="EMBL" id="MBP1905871.1"/>
    </source>
</evidence>
<keyword evidence="3" id="KW-1185">Reference proteome</keyword>
<keyword evidence="1" id="KW-0732">Signal</keyword>
<evidence type="ECO:0008006" key="4">
    <source>
        <dbReference type="Google" id="ProtNLM"/>
    </source>
</evidence>
<name>A0ABS4FTF9_9BACL</name>
<protein>
    <recommendedName>
        <fullName evidence="4">Phosphatase</fullName>
    </recommendedName>
</protein>
<evidence type="ECO:0000313" key="3">
    <source>
        <dbReference type="Proteomes" id="UP001519272"/>
    </source>
</evidence>
<reference evidence="2 3" key="1">
    <citation type="submission" date="2021-03" db="EMBL/GenBank/DDBJ databases">
        <title>Genomic Encyclopedia of Type Strains, Phase IV (KMG-IV): sequencing the most valuable type-strain genomes for metagenomic binning, comparative biology and taxonomic classification.</title>
        <authorList>
            <person name="Goeker M."/>
        </authorList>
    </citation>
    <scope>NUCLEOTIDE SEQUENCE [LARGE SCALE GENOMIC DNA]</scope>
    <source>
        <strain evidence="2 3">DSM 14349</strain>
    </source>
</reference>
<sequence>MKLKWVKSILIVLAVVTIFFSNTSDSSENQTSIAASTMKLHSHGSGS</sequence>
<gene>
    <name evidence="2" type="ORF">J2Z32_002519</name>
</gene>
<feature type="signal peptide" evidence="1">
    <location>
        <begin position="1"/>
        <end position="26"/>
    </location>
</feature>
<evidence type="ECO:0000256" key="1">
    <source>
        <dbReference type="SAM" id="SignalP"/>
    </source>
</evidence>
<accession>A0ABS4FTF9</accession>
<organism evidence="2 3">
    <name type="scientific">Paenibacillus turicensis</name>
    <dbReference type="NCBI Taxonomy" id="160487"/>
    <lineage>
        <taxon>Bacteria</taxon>
        <taxon>Bacillati</taxon>
        <taxon>Bacillota</taxon>
        <taxon>Bacilli</taxon>
        <taxon>Bacillales</taxon>
        <taxon>Paenibacillaceae</taxon>
        <taxon>Paenibacillus</taxon>
    </lineage>
</organism>
<comment type="caution">
    <text evidence="2">The sequence shown here is derived from an EMBL/GenBank/DDBJ whole genome shotgun (WGS) entry which is preliminary data.</text>
</comment>
<dbReference type="Proteomes" id="UP001519272">
    <property type="component" value="Unassembled WGS sequence"/>
</dbReference>